<protein>
    <submittedName>
        <fullName evidence="6">Signal peptidase I</fullName>
        <ecNumber evidence="6">3.4.21.89</ecNumber>
    </submittedName>
</protein>
<sequence>MYTLIFVVLFVLLISTVLSRLGVLNLFGVSIVFSSSMEPSLRRGDLVFYINTGYQVGDVIVYCRTPSYCVVHRLVDVSPYNRDVLITRGDANPVDDPPVSRDVVRGRVVFSIAWEFWVPLSVLFTAFALYDIARSGALGYSYVILFAIMFTYILAVYALIPQPIIYESVEPPLVMLSGVYFNPADCSVDIRYRGGLSLTNVSVHVNSVYLDVLWFGEREVVIRPPPELLGHSFEYRRPLVIEVYAQLNRIGRLLGNYTLLVGGRDLEPVVQNGVLFIKNPNCFPVTANVSVRYSDGAVWSWANHTYVLEGYSYVAMEVPEGYRYAYAYIYWLNQGDLKWIGLPLRIG</sequence>
<dbReference type="AlphaFoldDB" id="A0A7J3I9P8"/>
<dbReference type="InterPro" id="IPR001733">
    <property type="entry name" value="Peptidase_S26B"/>
</dbReference>
<dbReference type="PANTHER" id="PTHR10806:SF6">
    <property type="entry name" value="SIGNAL PEPTIDASE COMPLEX CATALYTIC SUBUNIT SEC11"/>
    <property type="match status" value="1"/>
</dbReference>
<gene>
    <name evidence="6" type="ORF">ENT87_07195</name>
</gene>
<comment type="subcellular location">
    <subcellularLocation>
        <location evidence="1">Membrane</location>
    </subcellularLocation>
</comment>
<dbReference type="InterPro" id="IPR036286">
    <property type="entry name" value="LexA/Signal_pep-like_sf"/>
</dbReference>
<feature type="transmembrane region" description="Helical" evidence="5">
    <location>
        <begin position="108"/>
        <end position="130"/>
    </location>
</feature>
<dbReference type="InterPro" id="IPR019533">
    <property type="entry name" value="Peptidase_S26"/>
</dbReference>
<proteinExistence type="predicted"/>
<dbReference type="GO" id="GO:0006465">
    <property type="term" value="P:signal peptide processing"/>
    <property type="evidence" value="ECO:0007669"/>
    <property type="project" value="InterPro"/>
</dbReference>
<dbReference type="PANTHER" id="PTHR10806">
    <property type="entry name" value="SIGNAL PEPTIDASE COMPLEX CATALYTIC SUBUNIT SEC11"/>
    <property type="match status" value="1"/>
</dbReference>
<dbReference type="SUPFAM" id="SSF51306">
    <property type="entry name" value="LexA/Signal peptidase"/>
    <property type="match status" value="1"/>
</dbReference>
<dbReference type="PRINTS" id="PR00728">
    <property type="entry name" value="SIGNALPTASE"/>
</dbReference>
<name>A0A7J3I9P8_9CREN</name>
<dbReference type="GO" id="GO:0009003">
    <property type="term" value="F:signal peptidase activity"/>
    <property type="evidence" value="ECO:0007669"/>
    <property type="project" value="UniProtKB-EC"/>
</dbReference>
<dbReference type="GO" id="GO:0016020">
    <property type="term" value="C:membrane"/>
    <property type="evidence" value="ECO:0007669"/>
    <property type="project" value="UniProtKB-SubCell"/>
</dbReference>
<keyword evidence="2 5" id="KW-0812">Transmembrane</keyword>
<dbReference type="NCBIfam" id="TIGR02228">
    <property type="entry name" value="sigpep_I_arch"/>
    <property type="match status" value="1"/>
</dbReference>
<keyword evidence="4 5" id="KW-0472">Membrane</keyword>
<evidence type="ECO:0000256" key="3">
    <source>
        <dbReference type="ARBA" id="ARBA00022989"/>
    </source>
</evidence>
<reference evidence="6" key="1">
    <citation type="journal article" date="2020" name="mSystems">
        <title>Genome- and Community-Level Interaction Insights into Carbon Utilization and Element Cycling Functions of Hydrothermarchaeota in Hydrothermal Sediment.</title>
        <authorList>
            <person name="Zhou Z."/>
            <person name="Liu Y."/>
            <person name="Xu W."/>
            <person name="Pan J."/>
            <person name="Luo Z.H."/>
            <person name="Li M."/>
        </authorList>
    </citation>
    <scope>NUCLEOTIDE SEQUENCE [LARGE SCALE GENOMIC DNA]</scope>
    <source>
        <strain evidence="6">SpSt-618</strain>
    </source>
</reference>
<organism evidence="6">
    <name type="scientific">Ignisphaera aggregans</name>
    <dbReference type="NCBI Taxonomy" id="334771"/>
    <lineage>
        <taxon>Archaea</taxon>
        <taxon>Thermoproteota</taxon>
        <taxon>Thermoprotei</taxon>
        <taxon>Desulfurococcales</taxon>
        <taxon>Desulfurococcaceae</taxon>
        <taxon>Ignisphaera</taxon>
    </lineage>
</organism>
<keyword evidence="3 5" id="KW-1133">Transmembrane helix</keyword>
<comment type="caution">
    <text evidence="6">The sequence shown here is derived from an EMBL/GenBank/DDBJ whole genome shotgun (WGS) entry which is preliminary data.</text>
</comment>
<evidence type="ECO:0000256" key="5">
    <source>
        <dbReference type="SAM" id="Phobius"/>
    </source>
</evidence>
<evidence type="ECO:0000313" key="6">
    <source>
        <dbReference type="EMBL" id="HGN37313.1"/>
    </source>
</evidence>
<dbReference type="GO" id="GO:0004252">
    <property type="term" value="F:serine-type endopeptidase activity"/>
    <property type="evidence" value="ECO:0007669"/>
    <property type="project" value="InterPro"/>
</dbReference>
<keyword evidence="6" id="KW-0378">Hydrolase</keyword>
<evidence type="ECO:0000256" key="4">
    <source>
        <dbReference type="ARBA" id="ARBA00023136"/>
    </source>
</evidence>
<dbReference type="CDD" id="cd06530">
    <property type="entry name" value="S26_SPase_I"/>
    <property type="match status" value="1"/>
</dbReference>
<dbReference type="EC" id="3.4.21.89" evidence="6"/>
<evidence type="ECO:0000256" key="1">
    <source>
        <dbReference type="ARBA" id="ARBA00004370"/>
    </source>
</evidence>
<dbReference type="EMBL" id="DTAI01000214">
    <property type="protein sequence ID" value="HGN37313.1"/>
    <property type="molecule type" value="Genomic_DNA"/>
</dbReference>
<evidence type="ECO:0000256" key="2">
    <source>
        <dbReference type="ARBA" id="ARBA00022692"/>
    </source>
</evidence>
<feature type="transmembrane region" description="Helical" evidence="5">
    <location>
        <begin position="142"/>
        <end position="160"/>
    </location>
</feature>
<accession>A0A7J3I9P8</accession>